<protein>
    <submittedName>
        <fullName evidence="2">Serine/threonine protein phosphatase 1</fullName>
    </submittedName>
</protein>
<feature type="domain" description="Calcineurin-like phosphoesterase" evidence="1">
    <location>
        <begin position="28"/>
        <end position="212"/>
    </location>
</feature>
<dbReference type="EMBL" id="FXTE01000003">
    <property type="protein sequence ID" value="SMO62321.1"/>
    <property type="molecule type" value="Genomic_DNA"/>
</dbReference>
<evidence type="ECO:0000313" key="3">
    <source>
        <dbReference type="Proteomes" id="UP000319555"/>
    </source>
</evidence>
<dbReference type="InterPro" id="IPR004843">
    <property type="entry name" value="Calcineurin-like_PHP"/>
</dbReference>
<dbReference type="GO" id="GO:0008803">
    <property type="term" value="F:bis(5'-nucleosyl)-tetraphosphatase (symmetrical) activity"/>
    <property type="evidence" value="ECO:0007669"/>
    <property type="project" value="TreeGrafter"/>
</dbReference>
<sequence>MVWDWIKTRWKKPQAAQNSVSDIAPDQRFYAVGDIHGRLDLLQTLLARLDADCPTIFVGDYIDRGNYSAQVLHQLRHLSRVRGNDFICLLGNHEEMLLRFTDDPKRVGRLWLQNGGLQTLASFGITGVDEDTVGADAVLVADRLRRAMGEDLLSWLHDRPLTWTSGNVTVVHAGLDPGKPLDEQTRQVRLWGHPNFSRQMREDGQWVVHGHTITSEPRAENGVVSIDTGAFFSGRLTATDIRAGEVRFIATDEQPE</sequence>
<dbReference type="GO" id="GO:0110154">
    <property type="term" value="P:RNA decapping"/>
    <property type="evidence" value="ECO:0007669"/>
    <property type="project" value="TreeGrafter"/>
</dbReference>
<dbReference type="CDD" id="cd00144">
    <property type="entry name" value="MPP_PPP_family"/>
    <property type="match status" value="1"/>
</dbReference>
<dbReference type="InterPro" id="IPR050126">
    <property type="entry name" value="Ap4A_hydrolase"/>
</dbReference>
<dbReference type="GO" id="GO:0005737">
    <property type="term" value="C:cytoplasm"/>
    <property type="evidence" value="ECO:0007669"/>
    <property type="project" value="TreeGrafter"/>
</dbReference>
<evidence type="ECO:0000313" key="2">
    <source>
        <dbReference type="EMBL" id="SMO62321.1"/>
    </source>
</evidence>
<evidence type="ECO:0000259" key="1">
    <source>
        <dbReference type="Pfam" id="PF00149"/>
    </source>
</evidence>
<dbReference type="RefSeq" id="WP_142636373.1">
    <property type="nucleotide sequence ID" value="NZ_FXTE01000003.1"/>
</dbReference>
<dbReference type="PANTHER" id="PTHR42850">
    <property type="entry name" value="METALLOPHOSPHOESTERASE"/>
    <property type="match status" value="1"/>
</dbReference>
<dbReference type="PANTHER" id="PTHR42850:SF4">
    <property type="entry name" value="ZINC-DEPENDENT ENDOPOLYPHOSPHATASE"/>
    <property type="match status" value="1"/>
</dbReference>
<dbReference type="GO" id="GO:0016791">
    <property type="term" value="F:phosphatase activity"/>
    <property type="evidence" value="ECO:0007669"/>
    <property type="project" value="TreeGrafter"/>
</dbReference>
<dbReference type="Proteomes" id="UP000319555">
    <property type="component" value="Unassembled WGS sequence"/>
</dbReference>
<dbReference type="InterPro" id="IPR029052">
    <property type="entry name" value="Metallo-depent_PP-like"/>
</dbReference>
<dbReference type="OrthoDB" id="9807890at2"/>
<reference evidence="2 3" key="1">
    <citation type="submission" date="2017-05" db="EMBL/GenBank/DDBJ databases">
        <authorList>
            <person name="Varghese N."/>
            <person name="Submissions S."/>
        </authorList>
    </citation>
    <scope>NUCLEOTIDE SEQUENCE [LARGE SCALE GENOMIC DNA]</scope>
    <source>
        <strain evidence="2 3">DSM 28009</strain>
    </source>
</reference>
<dbReference type="Gene3D" id="3.60.21.10">
    <property type="match status" value="1"/>
</dbReference>
<keyword evidence="3" id="KW-1185">Reference proteome</keyword>
<gene>
    <name evidence="2" type="ORF">SAMN06265380_103210</name>
</gene>
<proteinExistence type="predicted"/>
<dbReference type="AlphaFoldDB" id="A0A521CUB7"/>
<organism evidence="2 3">
    <name type="scientific">Ruegeria faecimaris</name>
    <dbReference type="NCBI Taxonomy" id="686389"/>
    <lineage>
        <taxon>Bacteria</taxon>
        <taxon>Pseudomonadati</taxon>
        <taxon>Pseudomonadota</taxon>
        <taxon>Alphaproteobacteria</taxon>
        <taxon>Rhodobacterales</taxon>
        <taxon>Roseobacteraceae</taxon>
        <taxon>Ruegeria</taxon>
    </lineage>
</organism>
<dbReference type="Pfam" id="PF00149">
    <property type="entry name" value="Metallophos"/>
    <property type="match status" value="1"/>
</dbReference>
<dbReference type="SUPFAM" id="SSF56300">
    <property type="entry name" value="Metallo-dependent phosphatases"/>
    <property type="match status" value="1"/>
</dbReference>
<accession>A0A521CUB7</accession>
<name>A0A521CUB7_9RHOB</name>